<evidence type="ECO:0000313" key="1">
    <source>
        <dbReference type="EMBL" id="GFT92985.1"/>
    </source>
</evidence>
<proteinExistence type="predicted"/>
<dbReference type="Proteomes" id="UP000887013">
    <property type="component" value="Unassembled WGS sequence"/>
</dbReference>
<dbReference type="AlphaFoldDB" id="A0A8X6PWA0"/>
<dbReference type="EMBL" id="BMAW01121181">
    <property type="protein sequence ID" value="GFT92985.1"/>
    <property type="molecule type" value="Genomic_DNA"/>
</dbReference>
<accession>A0A8X6PWA0</accession>
<gene>
    <name evidence="1" type="ORF">NPIL_116351</name>
</gene>
<evidence type="ECO:0000313" key="2">
    <source>
        <dbReference type="Proteomes" id="UP000887013"/>
    </source>
</evidence>
<dbReference type="OrthoDB" id="6436077at2759"/>
<name>A0A8X6PWA0_NEPPI</name>
<keyword evidence="2" id="KW-1185">Reference proteome</keyword>
<comment type="caution">
    <text evidence="1">The sequence shown here is derived from an EMBL/GenBank/DDBJ whole genome shotgun (WGS) entry which is preliminary data.</text>
</comment>
<reference evidence="1" key="1">
    <citation type="submission" date="2020-08" db="EMBL/GenBank/DDBJ databases">
        <title>Multicomponent nature underlies the extraordinary mechanical properties of spider dragline silk.</title>
        <authorList>
            <person name="Kono N."/>
            <person name="Nakamura H."/>
            <person name="Mori M."/>
            <person name="Yoshida Y."/>
            <person name="Ohtoshi R."/>
            <person name="Malay A.D."/>
            <person name="Moran D.A.P."/>
            <person name="Tomita M."/>
            <person name="Numata K."/>
            <person name="Arakawa K."/>
        </authorList>
    </citation>
    <scope>NUCLEOTIDE SEQUENCE</scope>
</reference>
<organism evidence="1 2">
    <name type="scientific">Nephila pilipes</name>
    <name type="common">Giant wood spider</name>
    <name type="synonym">Nephila maculata</name>
    <dbReference type="NCBI Taxonomy" id="299642"/>
    <lineage>
        <taxon>Eukaryota</taxon>
        <taxon>Metazoa</taxon>
        <taxon>Ecdysozoa</taxon>
        <taxon>Arthropoda</taxon>
        <taxon>Chelicerata</taxon>
        <taxon>Arachnida</taxon>
        <taxon>Araneae</taxon>
        <taxon>Araneomorphae</taxon>
        <taxon>Entelegynae</taxon>
        <taxon>Araneoidea</taxon>
        <taxon>Nephilidae</taxon>
        <taxon>Nephila</taxon>
    </lineage>
</organism>
<sequence length="164" mass="18241">MPPGDSAARTPGGVMVWLRGGSHLTCFTNRTATQPPVKRRAPSRPPDLWAIPYSWLSAVNEVPWDLFHLILTGSEEESVKSVVDFTVPFKTVCSITAQRNSVCKYLPIVRRLRRESLCRAVVVSSLGSWDPSLLSQSDGHFRRYLQSGSSSVRTYHQVGAGYLH</sequence>
<protein>
    <submittedName>
        <fullName evidence="1">Uncharacterized protein</fullName>
    </submittedName>
</protein>